<reference evidence="2 3" key="1">
    <citation type="submission" date="2020-08" db="EMBL/GenBank/DDBJ databases">
        <title>Genomic Encyclopedia of Type Strains, Phase IV (KMG-IV): sequencing the most valuable type-strain genomes for metagenomic binning, comparative biology and taxonomic classification.</title>
        <authorList>
            <person name="Goeker M."/>
        </authorList>
    </citation>
    <scope>NUCLEOTIDE SEQUENCE [LARGE SCALE GENOMIC DNA]</scope>
    <source>
        <strain evidence="2 3">DSM 14925</strain>
    </source>
</reference>
<keyword evidence="1" id="KW-0472">Membrane</keyword>
<gene>
    <name evidence="2" type="ORF">HNQ37_000161</name>
</gene>
<feature type="transmembrane region" description="Helical" evidence="1">
    <location>
        <begin position="67"/>
        <end position="87"/>
    </location>
</feature>
<keyword evidence="1" id="KW-0812">Transmembrane</keyword>
<comment type="caution">
    <text evidence="2">The sequence shown here is derived from an EMBL/GenBank/DDBJ whole genome shotgun (WGS) entry which is preliminary data.</text>
</comment>
<dbReference type="AlphaFoldDB" id="A0A841C6W5"/>
<dbReference type="RefSeq" id="WP_183538343.1">
    <property type="nucleotide sequence ID" value="NZ_JACHHV010000002.1"/>
</dbReference>
<accession>A0A841C6W5</accession>
<keyword evidence="3" id="KW-1185">Reference proteome</keyword>
<dbReference type="EMBL" id="JACHHV010000002">
    <property type="protein sequence ID" value="MBB5887291.1"/>
    <property type="molecule type" value="Genomic_DNA"/>
</dbReference>
<sequence>MRLDFNQPSLLAFNLVCPTRKKEFKMNKELNDTQKSRLYGITAIVCGIWFVQSLMKASKAGELFSVYNLIFYFCILFVTGYTALSAYQLWKKTKHVKVETERVADESGTQK</sequence>
<proteinExistence type="predicted"/>
<protein>
    <submittedName>
        <fullName evidence="2">Uncharacterized protein</fullName>
    </submittedName>
</protein>
<organism evidence="2 3">
    <name type="scientific">Lactovum miscens</name>
    <dbReference type="NCBI Taxonomy" id="190387"/>
    <lineage>
        <taxon>Bacteria</taxon>
        <taxon>Bacillati</taxon>
        <taxon>Bacillota</taxon>
        <taxon>Bacilli</taxon>
        <taxon>Lactobacillales</taxon>
        <taxon>Streptococcaceae</taxon>
        <taxon>Lactovum</taxon>
    </lineage>
</organism>
<dbReference type="Proteomes" id="UP000562464">
    <property type="component" value="Unassembled WGS sequence"/>
</dbReference>
<evidence type="ECO:0000313" key="3">
    <source>
        <dbReference type="Proteomes" id="UP000562464"/>
    </source>
</evidence>
<evidence type="ECO:0000313" key="2">
    <source>
        <dbReference type="EMBL" id="MBB5887291.1"/>
    </source>
</evidence>
<name>A0A841C6W5_9LACT</name>
<keyword evidence="1" id="KW-1133">Transmembrane helix</keyword>
<evidence type="ECO:0000256" key="1">
    <source>
        <dbReference type="SAM" id="Phobius"/>
    </source>
</evidence>
<feature type="transmembrane region" description="Helical" evidence="1">
    <location>
        <begin position="38"/>
        <end position="55"/>
    </location>
</feature>